<evidence type="ECO:0000313" key="2">
    <source>
        <dbReference type="EMBL" id="THU97089.1"/>
    </source>
</evidence>
<reference evidence="2 3" key="1">
    <citation type="journal article" date="2019" name="Nat. Ecol. Evol.">
        <title>Megaphylogeny resolves global patterns of mushroom evolution.</title>
        <authorList>
            <person name="Varga T."/>
            <person name="Krizsan K."/>
            <person name="Foldi C."/>
            <person name="Dima B."/>
            <person name="Sanchez-Garcia M."/>
            <person name="Sanchez-Ramirez S."/>
            <person name="Szollosi G.J."/>
            <person name="Szarkandi J.G."/>
            <person name="Papp V."/>
            <person name="Albert L."/>
            <person name="Andreopoulos W."/>
            <person name="Angelini C."/>
            <person name="Antonin V."/>
            <person name="Barry K.W."/>
            <person name="Bougher N.L."/>
            <person name="Buchanan P."/>
            <person name="Buyck B."/>
            <person name="Bense V."/>
            <person name="Catcheside P."/>
            <person name="Chovatia M."/>
            <person name="Cooper J."/>
            <person name="Damon W."/>
            <person name="Desjardin D."/>
            <person name="Finy P."/>
            <person name="Geml J."/>
            <person name="Haridas S."/>
            <person name="Hughes K."/>
            <person name="Justo A."/>
            <person name="Karasinski D."/>
            <person name="Kautmanova I."/>
            <person name="Kiss B."/>
            <person name="Kocsube S."/>
            <person name="Kotiranta H."/>
            <person name="LaButti K.M."/>
            <person name="Lechner B.E."/>
            <person name="Liimatainen K."/>
            <person name="Lipzen A."/>
            <person name="Lukacs Z."/>
            <person name="Mihaltcheva S."/>
            <person name="Morgado L.N."/>
            <person name="Niskanen T."/>
            <person name="Noordeloos M.E."/>
            <person name="Ohm R.A."/>
            <person name="Ortiz-Santana B."/>
            <person name="Ovrebo C."/>
            <person name="Racz N."/>
            <person name="Riley R."/>
            <person name="Savchenko A."/>
            <person name="Shiryaev A."/>
            <person name="Soop K."/>
            <person name="Spirin V."/>
            <person name="Szebenyi C."/>
            <person name="Tomsovsky M."/>
            <person name="Tulloss R.E."/>
            <person name="Uehling J."/>
            <person name="Grigoriev I.V."/>
            <person name="Vagvolgyi C."/>
            <person name="Papp T."/>
            <person name="Martin F.M."/>
            <person name="Miettinen O."/>
            <person name="Hibbett D.S."/>
            <person name="Nagy L.G."/>
        </authorList>
    </citation>
    <scope>NUCLEOTIDE SEQUENCE [LARGE SCALE GENOMIC DNA]</scope>
    <source>
        <strain evidence="2 3">CBS 962.96</strain>
    </source>
</reference>
<keyword evidence="3" id="KW-1185">Reference proteome</keyword>
<dbReference type="Proteomes" id="UP000297245">
    <property type="component" value="Unassembled WGS sequence"/>
</dbReference>
<gene>
    <name evidence="2" type="ORF">K435DRAFT_965630</name>
</gene>
<dbReference type="Gene3D" id="3.40.50.720">
    <property type="entry name" value="NAD(P)-binding Rossmann-like Domain"/>
    <property type="match status" value="1"/>
</dbReference>
<proteinExistence type="predicted"/>
<dbReference type="OrthoDB" id="429813at2759"/>
<name>A0A4S8M4F9_DENBC</name>
<evidence type="ECO:0000259" key="1">
    <source>
        <dbReference type="Pfam" id="PF07993"/>
    </source>
</evidence>
<protein>
    <recommendedName>
        <fullName evidence="1">Thioester reductase (TE) domain-containing protein</fullName>
    </recommendedName>
</protein>
<dbReference type="Pfam" id="PF07993">
    <property type="entry name" value="NAD_binding_4"/>
    <property type="match status" value="1"/>
</dbReference>
<dbReference type="EMBL" id="ML179162">
    <property type="protein sequence ID" value="THU97089.1"/>
    <property type="molecule type" value="Genomic_DNA"/>
</dbReference>
<evidence type="ECO:0000313" key="3">
    <source>
        <dbReference type="Proteomes" id="UP000297245"/>
    </source>
</evidence>
<accession>A0A4S8M4F9</accession>
<sequence>MFFANDNRILKDFVLVTDPVNRPLPRTPKGSMRREIAYEMYREDIERIYREAEVGLLNMDVGETWMRPPESGKDGKWDEKGVREFVKRVVQGVVGEKKKVVDPKRDLFEQGCDSPQAAYIYQVILSALVQYASSPEAKLPEHNTPEDIEDFLLKLIQNKEGDAAQREHGRRAKVEAMRDMDPHVSKVYALNRTSEKRLVERQREAFKDRGIDDCLLESQKLVLLEGNTADVKLGLEESVYDELLSTVTTVIANASVATVSGWASKKELVSERELDPEFALGTGYGESKWVAEQVLSYMLSQMLQKSIPPNSIPRIKNDLPRIEIISPVLKRSPPY</sequence>
<feature type="domain" description="Thioester reductase (TE)" evidence="1">
    <location>
        <begin position="180"/>
        <end position="256"/>
    </location>
</feature>
<organism evidence="2 3">
    <name type="scientific">Dendrothele bispora (strain CBS 962.96)</name>
    <dbReference type="NCBI Taxonomy" id="1314807"/>
    <lineage>
        <taxon>Eukaryota</taxon>
        <taxon>Fungi</taxon>
        <taxon>Dikarya</taxon>
        <taxon>Basidiomycota</taxon>
        <taxon>Agaricomycotina</taxon>
        <taxon>Agaricomycetes</taxon>
        <taxon>Agaricomycetidae</taxon>
        <taxon>Agaricales</taxon>
        <taxon>Agaricales incertae sedis</taxon>
        <taxon>Dendrothele</taxon>
    </lineage>
</organism>
<dbReference type="InterPro" id="IPR013120">
    <property type="entry name" value="FAR_NAD-bd"/>
</dbReference>
<dbReference type="Pfam" id="PF23562">
    <property type="entry name" value="AMP-binding_C_3"/>
    <property type="match status" value="1"/>
</dbReference>
<dbReference type="AlphaFoldDB" id="A0A4S8M4F9"/>